<dbReference type="Gene3D" id="3.40.30.10">
    <property type="entry name" value="Glutaredoxin"/>
    <property type="match status" value="1"/>
</dbReference>
<reference evidence="5 6" key="1">
    <citation type="submission" date="2023-01" db="EMBL/GenBank/DDBJ databases">
        <title>Vibrio sp. KJ40-1 sp.nov, isolated from marine algae.</title>
        <authorList>
            <person name="Butt M."/>
            <person name="Kim J.M.J."/>
            <person name="Jeon C.O.C."/>
        </authorList>
    </citation>
    <scope>NUCLEOTIDE SEQUENCE [LARGE SCALE GENOMIC DNA]</scope>
    <source>
        <strain evidence="5 6">KJ40-1</strain>
    </source>
</reference>
<feature type="chain" id="PRO_5045525575" description="Thiol:disulfide interchange protein" evidence="3">
    <location>
        <begin position="23"/>
        <end position="209"/>
    </location>
</feature>
<evidence type="ECO:0000256" key="3">
    <source>
        <dbReference type="SAM" id="SignalP"/>
    </source>
</evidence>
<dbReference type="SUPFAM" id="SSF52833">
    <property type="entry name" value="Thioredoxin-like"/>
    <property type="match status" value="1"/>
</dbReference>
<comment type="caution">
    <text evidence="5">The sequence shown here is derived from an EMBL/GenBank/DDBJ whole genome shotgun (WGS) entry which is preliminary data.</text>
</comment>
<dbReference type="Proteomes" id="UP001210678">
    <property type="component" value="Unassembled WGS sequence"/>
</dbReference>
<feature type="signal peptide" evidence="3">
    <location>
        <begin position="1"/>
        <end position="22"/>
    </location>
</feature>
<dbReference type="InterPro" id="IPR023205">
    <property type="entry name" value="DsbA/DsbL"/>
</dbReference>
<dbReference type="PIRSF" id="PIRSF001488">
    <property type="entry name" value="Tdi_protein"/>
    <property type="match status" value="1"/>
</dbReference>
<dbReference type="InterPro" id="IPR036249">
    <property type="entry name" value="Thioredoxin-like_sf"/>
</dbReference>
<dbReference type="PANTHER" id="PTHR35891">
    <property type="entry name" value="THIOL:DISULFIDE INTERCHANGE PROTEIN DSBA"/>
    <property type="match status" value="1"/>
</dbReference>
<dbReference type="CDD" id="cd03019">
    <property type="entry name" value="DsbA_DsbA"/>
    <property type="match status" value="1"/>
</dbReference>
<dbReference type="PROSITE" id="PS51257">
    <property type="entry name" value="PROKAR_LIPOPROTEIN"/>
    <property type="match status" value="1"/>
</dbReference>
<evidence type="ECO:0000256" key="2">
    <source>
        <dbReference type="PIRNR" id="PIRNR001488"/>
    </source>
</evidence>
<dbReference type="InterPro" id="IPR050824">
    <property type="entry name" value="Thiol_disulfide_DsbA"/>
</dbReference>
<dbReference type="RefSeq" id="WP_272140601.1">
    <property type="nucleotide sequence ID" value="NZ_JAQLOI010000003.1"/>
</dbReference>
<dbReference type="EMBL" id="JAQLOI010000003">
    <property type="protein sequence ID" value="MDB1126194.1"/>
    <property type="molecule type" value="Genomic_DNA"/>
</dbReference>
<organism evidence="5 6">
    <name type="scientific">Vibrio algarum</name>
    <dbReference type="NCBI Taxonomy" id="3020714"/>
    <lineage>
        <taxon>Bacteria</taxon>
        <taxon>Pseudomonadati</taxon>
        <taxon>Pseudomonadota</taxon>
        <taxon>Gammaproteobacteria</taxon>
        <taxon>Vibrionales</taxon>
        <taxon>Vibrionaceae</taxon>
        <taxon>Vibrio</taxon>
    </lineage>
</organism>
<comment type="subcellular location">
    <subcellularLocation>
        <location evidence="2">Periplasm</location>
    </subcellularLocation>
</comment>
<gene>
    <name evidence="5" type="ORF">PGX00_22000</name>
</gene>
<accession>A0ABT4YYT1</accession>
<sequence>MLINITKSFLLVVFTLFTVACSDNNTPELGKQYSVLPNDLSSLKLAPITEVFSLTCGHCRNMEASLPEIESLTNQKIGKVHVTFNQSAQVSAMLYYAAVMQLDKQPDHDLMAALFEVVQQQEGTMEQKQARIEEVFVSRGLISPYNFDNSHVSDMEQHLTFADEVSRKADINSVPSFIINGKYLLISEGHKDIPDLAATINYLLSKSES</sequence>
<evidence type="ECO:0000313" key="5">
    <source>
        <dbReference type="EMBL" id="MDB1126194.1"/>
    </source>
</evidence>
<keyword evidence="2" id="KW-1015">Disulfide bond</keyword>
<evidence type="ECO:0000259" key="4">
    <source>
        <dbReference type="Pfam" id="PF13462"/>
    </source>
</evidence>
<evidence type="ECO:0000256" key="1">
    <source>
        <dbReference type="ARBA" id="ARBA00022729"/>
    </source>
</evidence>
<name>A0ABT4YYT1_9VIBR</name>
<keyword evidence="1 3" id="KW-0732">Signal</keyword>
<dbReference type="Pfam" id="PF13462">
    <property type="entry name" value="Thioredoxin_4"/>
    <property type="match status" value="1"/>
</dbReference>
<evidence type="ECO:0000313" key="6">
    <source>
        <dbReference type="Proteomes" id="UP001210678"/>
    </source>
</evidence>
<dbReference type="PANTHER" id="PTHR35891:SF2">
    <property type="entry name" value="THIOL:DISULFIDE INTERCHANGE PROTEIN DSBA"/>
    <property type="match status" value="1"/>
</dbReference>
<comment type="similarity">
    <text evidence="2">Belongs to the thioredoxin family.</text>
</comment>
<feature type="domain" description="Thioredoxin-like fold" evidence="4">
    <location>
        <begin position="48"/>
        <end position="184"/>
    </location>
</feature>
<protein>
    <recommendedName>
        <fullName evidence="2">Thiol:disulfide interchange protein</fullName>
    </recommendedName>
</protein>
<keyword evidence="2" id="KW-0574">Periplasm</keyword>
<keyword evidence="6" id="KW-1185">Reference proteome</keyword>
<dbReference type="InterPro" id="IPR012336">
    <property type="entry name" value="Thioredoxin-like_fold"/>
</dbReference>
<proteinExistence type="inferred from homology"/>